<organism evidence="4 5">
    <name type="scientific">Streptomyces niphimycinicus</name>
    <dbReference type="NCBI Taxonomy" id="2842201"/>
    <lineage>
        <taxon>Bacteria</taxon>
        <taxon>Bacillati</taxon>
        <taxon>Actinomycetota</taxon>
        <taxon>Actinomycetes</taxon>
        <taxon>Kitasatosporales</taxon>
        <taxon>Streptomycetaceae</taxon>
        <taxon>Streptomyces</taxon>
    </lineage>
</organism>
<dbReference type="Pfam" id="PF01183">
    <property type="entry name" value="Glyco_hydro_25"/>
    <property type="match status" value="1"/>
</dbReference>
<accession>A0ABS6CVG2</accession>
<dbReference type="PANTHER" id="PTHR34135:SF2">
    <property type="entry name" value="LYSOZYME"/>
    <property type="match status" value="1"/>
</dbReference>
<dbReference type="CDD" id="cd00599">
    <property type="entry name" value="GH25_muramidase"/>
    <property type="match status" value="1"/>
</dbReference>
<dbReference type="GO" id="GO:0016787">
    <property type="term" value="F:hydrolase activity"/>
    <property type="evidence" value="ECO:0007669"/>
    <property type="project" value="UniProtKB-KW"/>
</dbReference>
<keyword evidence="1 4" id="KW-0378">Hydrolase</keyword>
<evidence type="ECO:0000313" key="5">
    <source>
        <dbReference type="Proteomes" id="UP000720508"/>
    </source>
</evidence>
<evidence type="ECO:0000256" key="3">
    <source>
        <dbReference type="SAM" id="MobiDB-lite"/>
    </source>
</evidence>
<comment type="caution">
    <text evidence="4">The sequence shown here is derived from an EMBL/GenBank/DDBJ whole genome shotgun (WGS) entry which is preliminary data.</text>
</comment>
<evidence type="ECO:0000313" key="4">
    <source>
        <dbReference type="EMBL" id="MBU3870794.1"/>
    </source>
</evidence>
<keyword evidence="5" id="KW-1185">Reference proteome</keyword>
<feature type="region of interest" description="Disordered" evidence="3">
    <location>
        <begin position="188"/>
        <end position="225"/>
    </location>
</feature>
<dbReference type="PROSITE" id="PS51904">
    <property type="entry name" value="GLYCOSYL_HYDROL_F25_2"/>
    <property type="match status" value="1"/>
</dbReference>
<sequence>MLHGIDVSSHQPNFDPDGLAFVFIKATEGRSYINPKQSSQASRARKAGCVVGFYHFLWPGNITAQAQYFVEKCASQKHDLLAVDWETTGSGTRASNAEKDRFIREVKKLRPTHRVMLYCNRSFWLNYDTTSYAGDGLWIADYVTAGKPRIKAKWRIHQYTDRPLDKDVANFSSKAALQAWADPSRAALTSAEAEDAEDVHLAEGAEGADDAGADGGGEKAREGGA</sequence>
<dbReference type="EMBL" id="JAHLEM010000853">
    <property type="protein sequence ID" value="MBU3870794.1"/>
    <property type="molecule type" value="Genomic_DNA"/>
</dbReference>
<gene>
    <name evidence="4" type="ORF">KN815_44145</name>
</gene>
<evidence type="ECO:0000256" key="2">
    <source>
        <dbReference type="ARBA" id="ARBA00023295"/>
    </source>
</evidence>
<reference evidence="4 5" key="1">
    <citation type="submission" date="2021-06" db="EMBL/GenBank/DDBJ databases">
        <authorList>
            <person name="Pan X."/>
        </authorList>
    </citation>
    <scope>NUCLEOTIDE SEQUENCE [LARGE SCALE GENOMIC DNA]</scope>
    <source>
        <strain evidence="4 5">4503</strain>
    </source>
</reference>
<dbReference type="RefSeq" id="WP_216347379.1">
    <property type="nucleotide sequence ID" value="NZ_JAHLEM010000853.1"/>
</dbReference>
<protein>
    <submittedName>
        <fullName evidence="4">Glycoside hydrolase family 25 protein</fullName>
    </submittedName>
</protein>
<feature type="compositionally biased region" description="Basic and acidic residues" evidence="3">
    <location>
        <begin position="216"/>
        <end position="225"/>
    </location>
</feature>
<keyword evidence="2" id="KW-0326">Glycosidase</keyword>
<dbReference type="InterPro" id="IPR002053">
    <property type="entry name" value="Glyco_hydro_25"/>
</dbReference>
<dbReference type="Proteomes" id="UP000720508">
    <property type="component" value="Unassembled WGS sequence"/>
</dbReference>
<dbReference type="SMART" id="SM00641">
    <property type="entry name" value="Glyco_25"/>
    <property type="match status" value="1"/>
</dbReference>
<evidence type="ECO:0000256" key="1">
    <source>
        <dbReference type="ARBA" id="ARBA00022801"/>
    </source>
</evidence>
<name>A0ABS6CVG2_9ACTN</name>
<proteinExistence type="predicted"/>
<dbReference type="PANTHER" id="PTHR34135">
    <property type="entry name" value="LYSOZYME"/>
    <property type="match status" value="1"/>
</dbReference>
<dbReference type="InterPro" id="IPR018077">
    <property type="entry name" value="Glyco_hydro_fam25_subgr"/>
</dbReference>